<dbReference type="PROSITE" id="PS50042">
    <property type="entry name" value="CNMP_BINDING_3"/>
    <property type="match status" value="2"/>
</dbReference>
<dbReference type="Pfam" id="PF00027">
    <property type="entry name" value="cNMP_binding"/>
    <property type="match status" value="2"/>
</dbReference>
<dbReference type="Gene3D" id="2.60.120.10">
    <property type="entry name" value="Jelly Rolls"/>
    <property type="match status" value="3"/>
</dbReference>
<evidence type="ECO:0000256" key="1">
    <source>
        <dbReference type="SAM" id="MobiDB-lite"/>
    </source>
</evidence>
<dbReference type="OrthoDB" id="417078at2759"/>
<name>A0A0S4JPP7_BODSA</name>
<gene>
    <name evidence="3" type="ORF">BSAL_31415</name>
</gene>
<feature type="region of interest" description="Disordered" evidence="1">
    <location>
        <begin position="857"/>
        <end position="876"/>
    </location>
</feature>
<dbReference type="GO" id="GO:0004862">
    <property type="term" value="F:cAMP-dependent protein kinase inhibitor activity"/>
    <property type="evidence" value="ECO:0007669"/>
    <property type="project" value="TreeGrafter"/>
</dbReference>
<feature type="compositionally biased region" description="Pro residues" evidence="1">
    <location>
        <begin position="175"/>
        <end position="186"/>
    </location>
</feature>
<dbReference type="EMBL" id="CYKH01001907">
    <property type="protein sequence ID" value="CUG91343.1"/>
    <property type="molecule type" value="Genomic_DNA"/>
</dbReference>
<dbReference type="AlphaFoldDB" id="A0A0S4JPP7"/>
<evidence type="ECO:0000313" key="4">
    <source>
        <dbReference type="Proteomes" id="UP000051952"/>
    </source>
</evidence>
<reference evidence="4" key="1">
    <citation type="submission" date="2015-09" db="EMBL/GenBank/DDBJ databases">
        <authorList>
            <consortium name="Pathogen Informatics"/>
        </authorList>
    </citation>
    <scope>NUCLEOTIDE SEQUENCE [LARGE SCALE GENOMIC DNA]</scope>
    <source>
        <strain evidence="4">Lake Konstanz</strain>
    </source>
</reference>
<feature type="domain" description="Cyclic nucleotide-binding" evidence="2">
    <location>
        <begin position="458"/>
        <end position="569"/>
    </location>
</feature>
<feature type="region of interest" description="Disordered" evidence="1">
    <location>
        <begin position="145"/>
        <end position="193"/>
    </location>
</feature>
<feature type="region of interest" description="Disordered" evidence="1">
    <location>
        <begin position="1"/>
        <end position="81"/>
    </location>
</feature>
<dbReference type="PANTHER" id="PTHR11635">
    <property type="entry name" value="CAMP-DEPENDENT PROTEIN KINASE REGULATORY CHAIN"/>
    <property type="match status" value="1"/>
</dbReference>
<dbReference type="InterPro" id="IPR018490">
    <property type="entry name" value="cNMP-bd_dom_sf"/>
</dbReference>
<dbReference type="PROSITE" id="PS00889">
    <property type="entry name" value="CNMP_BINDING_2"/>
    <property type="match status" value="1"/>
</dbReference>
<feature type="domain" description="Cyclic nucleotide-binding" evidence="2">
    <location>
        <begin position="608"/>
        <end position="709"/>
    </location>
</feature>
<proteinExistence type="predicted"/>
<feature type="region of interest" description="Disordered" evidence="1">
    <location>
        <begin position="995"/>
        <end position="1017"/>
    </location>
</feature>
<dbReference type="PANTHER" id="PTHR11635:SF164">
    <property type="entry name" value="NUCLEOTIDE-BINDING PROTEIN, PUTATIVE-RELATED"/>
    <property type="match status" value="1"/>
</dbReference>
<evidence type="ECO:0000313" key="3">
    <source>
        <dbReference type="EMBL" id="CUG91343.1"/>
    </source>
</evidence>
<dbReference type="GO" id="GO:0030552">
    <property type="term" value="F:cAMP binding"/>
    <property type="evidence" value="ECO:0007669"/>
    <property type="project" value="TreeGrafter"/>
</dbReference>
<dbReference type="SMART" id="SM00100">
    <property type="entry name" value="cNMP"/>
    <property type="match status" value="2"/>
</dbReference>
<dbReference type="InterPro" id="IPR018488">
    <property type="entry name" value="cNMP-bd_CS"/>
</dbReference>
<dbReference type="Proteomes" id="UP000051952">
    <property type="component" value="Unassembled WGS sequence"/>
</dbReference>
<evidence type="ECO:0000259" key="2">
    <source>
        <dbReference type="PROSITE" id="PS50042"/>
    </source>
</evidence>
<feature type="compositionally biased region" description="Low complexity" evidence="1">
    <location>
        <begin position="238"/>
        <end position="248"/>
    </location>
</feature>
<accession>A0A0S4JPP7</accession>
<feature type="compositionally biased region" description="Polar residues" evidence="1">
    <location>
        <begin position="249"/>
        <end position="263"/>
    </location>
</feature>
<dbReference type="GO" id="GO:0005952">
    <property type="term" value="C:cAMP-dependent protein kinase complex"/>
    <property type="evidence" value="ECO:0007669"/>
    <property type="project" value="InterPro"/>
</dbReference>
<dbReference type="CDD" id="cd00038">
    <property type="entry name" value="CAP_ED"/>
    <property type="match status" value="2"/>
</dbReference>
<dbReference type="GO" id="GO:0034236">
    <property type="term" value="F:protein kinase A catalytic subunit binding"/>
    <property type="evidence" value="ECO:0007669"/>
    <property type="project" value="TreeGrafter"/>
</dbReference>
<dbReference type="GO" id="GO:0005829">
    <property type="term" value="C:cytosol"/>
    <property type="evidence" value="ECO:0007669"/>
    <property type="project" value="TreeGrafter"/>
</dbReference>
<feature type="region of interest" description="Disordered" evidence="1">
    <location>
        <begin position="232"/>
        <end position="268"/>
    </location>
</feature>
<dbReference type="InterPro" id="IPR050503">
    <property type="entry name" value="cAMP-dep_PK_reg_su-like"/>
</dbReference>
<feature type="compositionally biased region" description="Polar residues" evidence="1">
    <location>
        <begin position="21"/>
        <end position="41"/>
    </location>
</feature>
<keyword evidence="4" id="KW-1185">Reference proteome</keyword>
<dbReference type="VEuPathDB" id="TriTrypDB:BSAL_31415"/>
<protein>
    <submittedName>
        <fullName evidence="3">Cyclic nucleotide-binding protein, putative</fullName>
    </submittedName>
</protein>
<dbReference type="InterPro" id="IPR000595">
    <property type="entry name" value="cNMP-bd_dom"/>
</dbReference>
<dbReference type="SUPFAM" id="SSF51206">
    <property type="entry name" value="cAMP-binding domain-like"/>
    <property type="match status" value="3"/>
</dbReference>
<dbReference type="InterPro" id="IPR014710">
    <property type="entry name" value="RmlC-like_jellyroll"/>
</dbReference>
<sequence length="1017" mass="113306">MLPAIGKPAKAPTQHDIGQRTKATSRLQNSNVEPTATTTPELKSASATVKSNEKTKKKDSKAATTTGTSLPSGKATTKKRQATTNNNFIVAAAAGASPLPLLQAAEDDAPLLPLLHNKSRRSTDISRDTATPTLPSLAASRTSILGDHTSGVYPPAAAPVEQPPTASPTASPVRGTPPPYAAPHPEPVSRGGYSAYDMDDYYAPTTGRSTANGTRRLRDMEPNSVEYVYERHRRRCRTTTPTSSLPTSAQRQRGNHNNTTNHEMSLESARRAQADATFSSMIDNLGVLDEETRRDIREKLLPKKIVEDAFDMTFSQRLKHVVARNKPECLIAAQAHRDQLLQDLFQRGSELVERHEQRVHDIEEHQRNHQAAKREAHLQGVRQSWLESMRAVQFATGLMDYLQSLKSIATLKRTMLPLVIRKAKVIRKRWDRQAITEMRLDDNPVPTPSMIRQMQGQFFEGWSDQELNGLIRTAKPVSFLEGEYLMFEGDYDRVMYLITKGSVEVQIRDKKLKEKRRRAEFSAARFPVQAPAYVGEFALLCKEPRSASIQCITDVDTWVVSAKNFDAVVELLSPEIAQKQQEATDLRRKANLRKYFSLRPEVIRKNKYFSGWDLAVLRDMSAALEPLVLRANNRLYREGEYEPALYFIADGKIRMTKPTEPSEPHTDYGPGDVIGAFETFFVQERRSQTATCLVNCDLWKLTRQQLLDLGMSDPGSLVASKFVVQESKTADMYKLPKAPAYVTQDPYLSFILPTSQLQILWQLGVPRVVGAGEHLSIEGDDAKYIYFVVLGSFHISHLDKDLKKYDDKVVVSPILGGVHTGAHYTNDNLKSMFPSVTYCEIPKVGSQAVKPLKSFRRQSVHQTPGGGPLAGTTTSSSMRQASKHNMSAASLGLDSNLTIAQKEGCIGVVLGAYEFAARQSRWNATYRCSSMCEVFVVEREALEAQLPEPLVQMHRSSTLQTRILIESFLNRNAASLLALPAAQKVTGLYLAMKAQEKQKDKTPRTGKQDKKRAGALK</sequence>
<organism evidence="3 4">
    <name type="scientific">Bodo saltans</name>
    <name type="common">Flagellated protozoan</name>
    <dbReference type="NCBI Taxonomy" id="75058"/>
    <lineage>
        <taxon>Eukaryota</taxon>
        <taxon>Discoba</taxon>
        <taxon>Euglenozoa</taxon>
        <taxon>Kinetoplastea</taxon>
        <taxon>Metakinetoplastina</taxon>
        <taxon>Eubodonida</taxon>
        <taxon>Bodonidae</taxon>
        <taxon>Bodo</taxon>
    </lineage>
</organism>